<name>A0A415HVJ6_9FIRM</name>
<gene>
    <name evidence="1" type="ORF">DW040_02875</name>
</gene>
<dbReference type="RefSeq" id="WP_118367507.1">
    <property type="nucleotide sequence ID" value="NZ_CABJDZ010000001.1"/>
</dbReference>
<comment type="caution">
    <text evidence="1">The sequence shown here is derived from an EMBL/GenBank/DDBJ whole genome shotgun (WGS) entry which is preliminary data.</text>
</comment>
<dbReference type="Proteomes" id="UP000284267">
    <property type="component" value="Unassembled WGS sequence"/>
</dbReference>
<evidence type="ECO:0000313" key="1">
    <source>
        <dbReference type="EMBL" id="RHK98266.1"/>
    </source>
</evidence>
<proteinExistence type="predicted"/>
<sequence>MESFDKELFMELCKKYNVEMSETASSPMIKDEYGTHPIKYDPGSEKALLTTHTILENTLRKMIDGEYSGELYTFGEYEIAKGVVGELFCTIRKSNEREVSYEE</sequence>
<dbReference type="AlphaFoldDB" id="A0A415HVJ6"/>
<evidence type="ECO:0000313" key="2">
    <source>
        <dbReference type="Proteomes" id="UP000284267"/>
    </source>
</evidence>
<accession>A0A415HVJ6</accession>
<organism evidence="1 2">
    <name type="scientific">Blautia obeum</name>
    <dbReference type="NCBI Taxonomy" id="40520"/>
    <lineage>
        <taxon>Bacteria</taxon>
        <taxon>Bacillati</taxon>
        <taxon>Bacillota</taxon>
        <taxon>Clostridia</taxon>
        <taxon>Lachnospirales</taxon>
        <taxon>Lachnospiraceae</taxon>
        <taxon>Blautia</taxon>
    </lineage>
</organism>
<reference evidence="1 2" key="1">
    <citation type="submission" date="2018-08" db="EMBL/GenBank/DDBJ databases">
        <title>A genome reference for cultivated species of the human gut microbiota.</title>
        <authorList>
            <person name="Zou Y."/>
            <person name="Xue W."/>
            <person name="Luo G."/>
        </authorList>
    </citation>
    <scope>NUCLEOTIDE SEQUENCE [LARGE SCALE GENOMIC DNA]</scope>
    <source>
        <strain evidence="1 2">AF39-4</strain>
    </source>
</reference>
<protein>
    <submittedName>
        <fullName evidence="1">Uncharacterized protein</fullName>
    </submittedName>
</protein>
<dbReference type="EMBL" id="QROE01000001">
    <property type="protein sequence ID" value="RHK98266.1"/>
    <property type="molecule type" value="Genomic_DNA"/>
</dbReference>